<protein>
    <submittedName>
        <fullName evidence="1">Uncharacterized protein</fullName>
    </submittedName>
</protein>
<reference evidence="1" key="1">
    <citation type="journal article" date="2024" name="Syst. Appl. Microbiol.">
        <title>First single-strain enrichments of Electrothrix cable bacteria, description of E. aestuarii sp. nov. and E. rattekaaiensis sp. nov., and proposal of a cable bacteria taxonomy following the rules of the SeqCode.</title>
        <authorList>
            <person name="Plum-Jensen L.E."/>
            <person name="Schramm A."/>
            <person name="Marshall I.P.G."/>
        </authorList>
    </citation>
    <scope>NUCLEOTIDE SEQUENCE</scope>
    <source>
        <strain evidence="1">Rat1</strain>
    </source>
</reference>
<reference evidence="1" key="2">
    <citation type="submission" date="2024-06" db="EMBL/GenBank/DDBJ databases">
        <authorList>
            <person name="Plum-Jensen L.E."/>
            <person name="Schramm A."/>
            <person name="Marshall I.P.G."/>
        </authorList>
    </citation>
    <scope>NUCLEOTIDE SEQUENCE</scope>
    <source>
        <strain evidence="1">Rat1</strain>
    </source>
</reference>
<dbReference type="KEGG" id="eaj:Q3M24_06365"/>
<gene>
    <name evidence="1" type="ORF">Q3M24_06365</name>
</gene>
<dbReference type="EMBL" id="CP159373">
    <property type="protein sequence ID" value="XCN74365.1"/>
    <property type="molecule type" value="Genomic_DNA"/>
</dbReference>
<accession>A0AAU8LYK8</accession>
<organism evidence="1">
    <name type="scientific">Candidatus Electrothrix aestuarii</name>
    <dbReference type="NCBI Taxonomy" id="3062594"/>
    <lineage>
        <taxon>Bacteria</taxon>
        <taxon>Pseudomonadati</taxon>
        <taxon>Thermodesulfobacteriota</taxon>
        <taxon>Desulfobulbia</taxon>
        <taxon>Desulfobulbales</taxon>
        <taxon>Desulfobulbaceae</taxon>
        <taxon>Candidatus Electrothrix</taxon>
    </lineage>
</organism>
<sequence>MSIAFRLYKRYNALKGLYISAQGNTLSTLTALSSFCYARHGTGYQLGQGAARSYNGRCSVPRDKSRGYYRLSLRDKEGRPSRRDATNIAQGFNPGASKVRKPEVALCPAATSFPLPPAFLFPALYFSRQHNKVFDKTKTWNYLTTVRCASCRFRIPFIISTEISKRERYAGEEYQQ</sequence>
<dbReference type="AlphaFoldDB" id="A0AAU8LYK8"/>
<evidence type="ECO:0000313" key="1">
    <source>
        <dbReference type="EMBL" id="XCN74365.1"/>
    </source>
</evidence>
<name>A0AAU8LYK8_9BACT</name>
<proteinExistence type="predicted"/>